<dbReference type="EMBL" id="JACXVP010000010">
    <property type="protein sequence ID" value="KAG5582046.1"/>
    <property type="molecule type" value="Genomic_DNA"/>
</dbReference>
<feature type="non-terminal residue" evidence="1">
    <location>
        <position position="74"/>
    </location>
</feature>
<protein>
    <submittedName>
        <fullName evidence="1">Uncharacterized protein</fullName>
    </submittedName>
</protein>
<evidence type="ECO:0000313" key="1">
    <source>
        <dbReference type="EMBL" id="KAG5582046.1"/>
    </source>
</evidence>
<reference evidence="1 2" key="1">
    <citation type="submission" date="2020-09" db="EMBL/GenBank/DDBJ databases">
        <title>De no assembly of potato wild relative species, Solanum commersonii.</title>
        <authorList>
            <person name="Cho K."/>
        </authorList>
    </citation>
    <scope>NUCLEOTIDE SEQUENCE [LARGE SCALE GENOMIC DNA]</scope>
    <source>
        <strain evidence="1">LZ3.2</strain>
        <tissue evidence="1">Leaf</tissue>
    </source>
</reference>
<sequence length="74" mass="8766">YWIANNDSIDDEYENIFLKDQYTFLTYYQTITYSDILCGENNFHSPSHEKSFCLISLIPSKDILVIDSIYRTII</sequence>
<dbReference type="AlphaFoldDB" id="A0A9J5X497"/>
<name>A0A9J5X497_SOLCO</name>
<accession>A0A9J5X497</accession>
<evidence type="ECO:0000313" key="2">
    <source>
        <dbReference type="Proteomes" id="UP000824120"/>
    </source>
</evidence>
<gene>
    <name evidence="1" type="ORF">H5410_052673</name>
</gene>
<dbReference type="OrthoDB" id="1678865at2759"/>
<organism evidence="1 2">
    <name type="scientific">Solanum commersonii</name>
    <name type="common">Commerson's wild potato</name>
    <name type="synonym">Commerson's nightshade</name>
    <dbReference type="NCBI Taxonomy" id="4109"/>
    <lineage>
        <taxon>Eukaryota</taxon>
        <taxon>Viridiplantae</taxon>
        <taxon>Streptophyta</taxon>
        <taxon>Embryophyta</taxon>
        <taxon>Tracheophyta</taxon>
        <taxon>Spermatophyta</taxon>
        <taxon>Magnoliopsida</taxon>
        <taxon>eudicotyledons</taxon>
        <taxon>Gunneridae</taxon>
        <taxon>Pentapetalae</taxon>
        <taxon>asterids</taxon>
        <taxon>lamiids</taxon>
        <taxon>Solanales</taxon>
        <taxon>Solanaceae</taxon>
        <taxon>Solanoideae</taxon>
        <taxon>Solaneae</taxon>
        <taxon>Solanum</taxon>
    </lineage>
</organism>
<comment type="caution">
    <text evidence="1">The sequence shown here is derived from an EMBL/GenBank/DDBJ whole genome shotgun (WGS) entry which is preliminary data.</text>
</comment>
<dbReference type="Proteomes" id="UP000824120">
    <property type="component" value="Chromosome 10"/>
</dbReference>
<proteinExistence type="predicted"/>
<keyword evidence="2" id="KW-1185">Reference proteome</keyword>